<evidence type="ECO:0000256" key="1">
    <source>
        <dbReference type="SAM" id="MobiDB-lite"/>
    </source>
</evidence>
<dbReference type="Proteomes" id="UP001238467">
    <property type="component" value="Unassembled WGS sequence"/>
</dbReference>
<evidence type="ECO:0000259" key="2">
    <source>
        <dbReference type="PROSITE" id="PS50146"/>
    </source>
</evidence>
<feature type="domain" description="DAGKc" evidence="2">
    <location>
        <begin position="1"/>
        <end position="131"/>
    </location>
</feature>
<name>A0ABU0DLS9_9HYPH</name>
<gene>
    <name evidence="3" type="ORF">J2S76_003825</name>
</gene>
<dbReference type="SUPFAM" id="SSF111331">
    <property type="entry name" value="NAD kinase/diacylglycerol kinase-like"/>
    <property type="match status" value="1"/>
</dbReference>
<reference evidence="3 4" key="1">
    <citation type="submission" date="2023-07" db="EMBL/GenBank/DDBJ databases">
        <title>Genomic Encyclopedia of Type Strains, Phase IV (KMG-IV): sequencing the most valuable type-strain genomes for metagenomic binning, comparative biology and taxonomic classification.</title>
        <authorList>
            <person name="Goeker M."/>
        </authorList>
    </citation>
    <scope>NUCLEOTIDE SEQUENCE [LARGE SCALE GENOMIC DNA]</scope>
    <source>
        <strain evidence="3 4">DSM 1277</strain>
    </source>
</reference>
<evidence type="ECO:0000313" key="4">
    <source>
        <dbReference type="Proteomes" id="UP001238467"/>
    </source>
</evidence>
<comment type="caution">
    <text evidence="3">The sequence shown here is derived from an EMBL/GenBank/DDBJ whole genome shotgun (WGS) entry which is preliminary data.</text>
</comment>
<dbReference type="InterPro" id="IPR017438">
    <property type="entry name" value="ATP-NAD_kinase_N"/>
</dbReference>
<dbReference type="Gene3D" id="3.40.50.10330">
    <property type="entry name" value="Probable inorganic polyphosphate/atp-NAD kinase, domain 1"/>
    <property type="match status" value="1"/>
</dbReference>
<accession>A0ABU0DLS9</accession>
<dbReference type="InterPro" id="IPR016064">
    <property type="entry name" value="NAD/diacylglycerol_kinase_sf"/>
</dbReference>
<dbReference type="Pfam" id="PF19279">
    <property type="entry name" value="YegS_C"/>
    <property type="match status" value="1"/>
</dbReference>
<dbReference type="Pfam" id="PF00781">
    <property type="entry name" value="DAGK_cat"/>
    <property type="match status" value="1"/>
</dbReference>
<evidence type="ECO:0000313" key="3">
    <source>
        <dbReference type="EMBL" id="MDQ0349380.1"/>
    </source>
</evidence>
<dbReference type="InterPro" id="IPR045540">
    <property type="entry name" value="YegS/DAGK_C"/>
</dbReference>
<dbReference type="EMBL" id="JAUSUH010000010">
    <property type="protein sequence ID" value="MDQ0349380.1"/>
    <property type="molecule type" value="Genomic_DNA"/>
</dbReference>
<dbReference type="InterPro" id="IPR001206">
    <property type="entry name" value="Diacylglycerol_kinase_cat_dom"/>
</dbReference>
<keyword evidence="3" id="KW-0418">Kinase</keyword>
<dbReference type="PROSITE" id="PS50146">
    <property type="entry name" value="DAGK"/>
    <property type="match status" value="1"/>
</dbReference>
<protein>
    <submittedName>
        <fullName evidence="3">Diacylglycerol kinase family enzyme</fullName>
    </submittedName>
</protein>
<feature type="region of interest" description="Disordered" evidence="1">
    <location>
        <begin position="295"/>
        <end position="321"/>
    </location>
</feature>
<proteinExistence type="predicted"/>
<keyword evidence="3" id="KW-0808">Transferase</keyword>
<sequence>MAQLLVLLNANAGTLLDRNAEEVRRHIADGLDGGGRTVEVRLLRGKALVQAIRASGEGEHDTVIVGGGDGSVSLAVQSLEGSDKTLGILPLGTLNLLATDIGMPRELDAALHALSEAKVAEIDVATLNGRRFHTISGMGFFSQMARARETARRWKLWRFLAVAIAALYALRRSGRFDLDVTVDGTPYHFQAFAALLSVNRFTGPGWRRSRLDEGVLELTVAEDRGGLALLKAGADMVTDNWRDNPGIISLTGREIVLRRANRARAWVSTDGELGREDMPLTYKIVPRGLKLLIPPAADGGPATRTAATAGASGATPETAQP</sequence>
<organism evidence="3 4">
    <name type="scientific">Ancylobacter vacuolatus</name>
    <dbReference type="NCBI Taxonomy" id="223389"/>
    <lineage>
        <taxon>Bacteria</taxon>
        <taxon>Pseudomonadati</taxon>
        <taxon>Pseudomonadota</taxon>
        <taxon>Alphaproteobacteria</taxon>
        <taxon>Hyphomicrobiales</taxon>
        <taxon>Xanthobacteraceae</taxon>
        <taxon>Ancylobacter</taxon>
    </lineage>
</organism>
<keyword evidence="4" id="KW-1185">Reference proteome</keyword>
<dbReference type="SMART" id="SM00046">
    <property type="entry name" value="DAGKc"/>
    <property type="match status" value="1"/>
</dbReference>
<dbReference type="GO" id="GO:0016301">
    <property type="term" value="F:kinase activity"/>
    <property type="evidence" value="ECO:0007669"/>
    <property type="project" value="UniProtKB-KW"/>
</dbReference>
<dbReference type="Gene3D" id="2.60.200.40">
    <property type="match status" value="1"/>
</dbReference>
<dbReference type="RefSeq" id="WP_307063027.1">
    <property type="nucleotide sequence ID" value="NZ_JAUSUH010000010.1"/>
</dbReference>